<feature type="domain" description="Chitin-binding type-2" evidence="2">
    <location>
        <begin position="118"/>
        <end position="180"/>
    </location>
</feature>
<feature type="chain" id="PRO_5032664996" description="Chitin-binding type-2 domain-containing protein" evidence="1">
    <location>
        <begin position="20"/>
        <end position="361"/>
    </location>
</feature>
<evidence type="ECO:0000313" key="3">
    <source>
        <dbReference type="EMBL" id="CAF2110707.1"/>
    </source>
</evidence>
<name>A0A816UIA2_9BILA</name>
<dbReference type="GO" id="GO:0046983">
    <property type="term" value="F:protein dimerization activity"/>
    <property type="evidence" value="ECO:0007669"/>
    <property type="project" value="InterPro"/>
</dbReference>
<dbReference type="PANTHER" id="PTHR46289:SF14">
    <property type="entry name" value="DUF4371 DOMAIN-CONTAINING PROTEIN"/>
    <property type="match status" value="1"/>
</dbReference>
<dbReference type="EMBL" id="CAJNRE010012486">
    <property type="protein sequence ID" value="CAF2110707.1"/>
    <property type="molecule type" value="Genomic_DNA"/>
</dbReference>
<sequence length="361" mass="41498">MRQNFFIALVFIFASPTLNQHVLTNIPFECKGRLDGFWRDLRYCDVFHACIAGEHKRSYGCPQFGEKFYFDEKAQICDFAFNKTGVCETNNYYTSITTVPALPGRQPGAKNFFIVDSNVSCNGQANGAYLSSQYCNIFHRCVSGSRIDFRCPRANNVPYDLWWNQQTRLCDWPCRVQCNNQLFGSSEDQYRTNLYYPLIDSLLIELNDGFSFENMQILNEISALCPDSDNFLESEILKHFLLQMKIDFSLLCNEIQVLKQMLKDSKLSSIVDLYAELLPLKQALPTVIFLVATALTISVSSTTCERTFSKMKLIKTTARNTMLDTRLSDLCVLAAERDFNSNFEKLMDNFFDLHKNSKILL</sequence>
<keyword evidence="1" id="KW-0732">Signal</keyword>
<evidence type="ECO:0000259" key="2">
    <source>
        <dbReference type="PROSITE" id="PS50940"/>
    </source>
</evidence>
<dbReference type="InterPro" id="IPR012337">
    <property type="entry name" value="RNaseH-like_sf"/>
</dbReference>
<dbReference type="InterPro" id="IPR008906">
    <property type="entry name" value="HATC_C_dom"/>
</dbReference>
<dbReference type="PANTHER" id="PTHR46289">
    <property type="entry name" value="52 KDA REPRESSOR OF THE INHIBITOR OF THE PROTEIN KINASE-LIKE PROTEIN-RELATED"/>
    <property type="match status" value="1"/>
</dbReference>
<dbReference type="SUPFAM" id="SSF57625">
    <property type="entry name" value="Invertebrate chitin-binding proteins"/>
    <property type="match status" value="2"/>
</dbReference>
<protein>
    <recommendedName>
        <fullName evidence="2">Chitin-binding type-2 domain-containing protein</fullName>
    </recommendedName>
</protein>
<feature type="signal peptide" evidence="1">
    <location>
        <begin position="1"/>
        <end position="19"/>
    </location>
</feature>
<evidence type="ECO:0000313" key="4">
    <source>
        <dbReference type="Proteomes" id="UP000663824"/>
    </source>
</evidence>
<proteinExistence type="predicted"/>
<gene>
    <name evidence="3" type="ORF">MBJ925_LOCUS24093</name>
</gene>
<dbReference type="AlphaFoldDB" id="A0A816UIA2"/>
<dbReference type="Proteomes" id="UP000663824">
    <property type="component" value="Unassembled WGS sequence"/>
</dbReference>
<reference evidence="3" key="1">
    <citation type="submission" date="2021-02" db="EMBL/GenBank/DDBJ databases">
        <authorList>
            <person name="Nowell W R."/>
        </authorList>
    </citation>
    <scope>NUCLEOTIDE SEQUENCE</scope>
</reference>
<comment type="caution">
    <text evidence="3">The sequence shown here is derived from an EMBL/GenBank/DDBJ whole genome shotgun (WGS) entry which is preliminary data.</text>
</comment>
<dbReference type="SMART" id="SM00494">
    <property type="entry name" value="ChtBD2"/>
    <property type="match status" value="2"/>
</dbReference>
<organism evidence="3 4">
    <name type="scientific">Rotaria magnacalcarata</name>
    <dbReference type="NCBI Taxonomy" id="392030"/>
    <lineage>
        <taxon>Eukaryota</taxon>
        <taxon>Metazoa</taxon>
        <taxon>Spiralia</taxon>
        <taxon>Gnathifera</taxon>
        <taxon>Rotifera</taxon>
        <taxon>Eurotatoria</taxon>
        <taxon>Bdelloidea</taxon>
        <taxon>Philodinida</taxon>
        <taxon>Philodinidae</taxon>
        <taxon>Rotaria</taxon>
    </lineage>
</organism>
<dbReference type="Pfam" id="PF01607">
    <property type="entry name" value="CBM_14"/>
    <property type="match status" value="2"/>
</dbReference>
<dbReference type="PROSITE" id="PS50940">
    <property type="entry name" value="CHIT_BIND_II"/>
    <property type="match status" value="1"/>
</dbReference>
<dbReference type="InterPro" id="IPR052958">
    <property type="entry name" value="IFN-induced_PKR_regulator"/>
</dbReference>
<evidence type="ECO:0000256" key="1">
    <source>
        <dbReference type="SAM" id="SignalP"/>
    </source>
</evidence>
<accession>A0A816UIA2</accession>
<dbReference type="Gene3D" id="2.170.140.10">
    <property type="entry name" value="Chitin binding domain"/>
    <property type="match status" value="1"/>
</dbReference>
<dbReference type="GO" id="GO:0008061">
    <property type="term" value="F:chitin binding"/>
    <property type="evidence" value="ECO:0007669"/>
    <property type="project" value="InterPro"/>
</dbReference>
<dbReference type="SUPFAM" id="SSF53098">
    <property type="entry name" value="Ribonuclease H-like"/>
    <property type="match status" value="1"/>
</dbReference>
<dbReference type="InterPro" id="IPR036508">
    <property type="entry name" value="Chitin-bd_dom_sf"/>
</dbReference>
<dbReference type="GO" id="GO:0005576">
    <property type="term" value="C:extracellular region"/>
    <property type="evidence" value="ECO:0007669"/>
    <property type="project" value="InterPro"/>
</dbReference>
<dbReference type="InterPro" id="IPR002557">
    <property type="entry name" value="Chitin-bd_dom"/>
</dbReference>
<dbReference type="Pfam" id="PF05699">
    <property type="entry name" value="Dimer_Tnp_hAT"/>
    <property type="match status" value="1"/>
</dbReference>